<dbReference type="GO" id="GO:0046872">
    <property type="term" value="F:metal ion binding"/>
    <property type="evidence" value="ECO:0007669"/>
    <property type="project" value="UniProtKB-KW"/>
</dbReference>
<keyword evidence="1" id="KW-0479">Metal-binding</keyword>
<evidence type="ECO:0000259" key="5">
    <source>
        <dbReference type="SMART" id="SM00849"/>
    </source>
</evidence>
<dbReference type="InterPro" id="IPR036866">
    <property type="entry name" value="RibonucZ/Hydroxyglut_hydro"/>
</dbReference>
<dbReference type="SUPFAM" id="SSF55718">
    <property type="entry name" value="SCP-like"/>
    <property type="match status" value="1"/>
</dbReference>
<dbReference type="InterPro" id="IPR029228">
    <property type="entry name" value="Alkyl_sulf_dimr"/>
</dbReference>
<keyword evidence="3" id="KW-0862">Zinc</keyword>
<evidence type="ECO:0000256" key="1">
    <source>
        <dbReference type="ARBA" id="ARBA00022723"/>
    </source>
</evidence>
<comment type="similarity">
    <text evidence="4">Belongs to the metallo-beta-lactamase superfamily. Type III sulfatase family.</text>
</comment>
<dbReference type="PANTHER" id="PTHR43223:SF1">
    <property type="entry name" value="ALKYL_ARYL-SULFATASE BDS1"/>
    <property type="match status" value="1"/>
</dbReference>
<dbReference type="OrthoDB" id="449487at2759"/>
<organism evidence="6 7">
    <name type="scientific">Penicillium brasilianum</name>
    <dbReference type="NCBI Taxonomy" id="104259"/>
    <lineage>
        <taxon>Eukaryota</taxon>
        <taxon>Fungi</taxon>
        <taxon>Dikarya</taxon>
        <taxon>Ascomycota</taxon>
        <taxon>Pezizomycotina</taxon>
        <taxon>Eurotiomycetes</taxon>
        <taxon>Eurotiomycetidae</taxon>
        <taxon>Eurotiales</taxon>
        <taxon>Aspergillaceae</taxon>
        <taxon>Penicillium</taxon>
    </lineage>
</organism>
<dbReference type="InterPro" id="IPR036527">
    <property type="entry name" value="SCP2_sterol-bd_dom_sf"/>
</dbReference>
<reference evidence="7" key="1">
    <citation type="journal article" date="2015" name="Genome Announc.">
        <title>Draft genome sequence of the fungus Penicillium brasilianum MG11.</title>
        <authorList>
            <person name="Horn F."/>
            <person name="Linde J."/>
            <person name="Mattern D.J."/>
            <person name="Walther G."/>
            <person name="Guthke R."/>
            <person name="Brakhage A.A."/>
            <person name="Valiante V."/>
        </authorList>
    </citation>
    <scope>NUCLEOTIDE SEQUENCE [LARGE SCALE GENOMIC DNA]</scope>
    <source>
        <strain evidence="7">MG11</strain>
    </source>
</reference>
<dbReference type="Pfam" id="PF00753">
    <property type="entry name" value="Lactamase_B"/>
    <property type="match status" value="1"/>
</dbReference>
<dbReference type="Pfam" id="PF14863">
    <property type="entry name" value="Alkyl_sulf_dimr"/>
    <property type="match status" value="1"/>
</dbReference>
<evidence type="ECO:0000313" key="6">
    <source>
        <dbReference type="EMBL" id="CEJ62800.1"/>
    </source>
</evidence>
<evidence type="ECO:0000256" key="2">
    <source>
        <dbReference type="ARBA" id="ARBA00022801"/>
    </source>
</evidence>
<dbReference type="SMART" id="SM00849">
    <property type="entry name" value="Lactamase_B"/>
    <property type="match status" value="1"/>
</dbReference>
<dbReference type="InterPro" id="IPR044097">
    <property type="entry name" value="Bds1/SdsA1_MBL-fold"/>
</dbReference>
<dbReference type="InterPro" id="IPR052195">
    <property type="entry name" value="Bact_Alkyl/Aryl-Sulfatase"/>
</dbReference>
<keyword evidence="7" id="KW-1185">Reference proteome</keyword>
<dbReference type="InterPro" id="IPR029229">
    <property type="entry name" value="Alkyl_sulf_C"/>
</dbReference>
<proteinExistence type="inferred from homology"/>
<dbReference type="AlphaFoldDB" id="A0A0F7U4W2"/>
<dbReference type="GO" id="GO:0046983">
    <property type="term" value="F:protein dimerization activity"/>
    <property type="evidence" value="ECO:0007669"/>
    <property type="project" value="InterPro"/>
</dbReference>
<evidence type="ECO:0000256" key="4">
    <source>
        <dbReference type="ARBA" id="ARBA00033751"/>
    </source>
</evidence>
<dbReference type="Proteomes" id="UP000042958">
    <property type="component" value="Unassembled WGS sequence"/>
</dbReference>
<accession>A0A0F7U4W2</accession>
<dbReference type="CDD" id="cd07710">
    <property type="entry name" value="arylsulfatase_Sdsa1-like_MBL-fold"/>
    <property type="match status" value="1"/>
</dbReference>
<feature type="domain" description="Metallo-beta-lactamase" evidence="5">
    <location>
        <begin position="86"/>
        <end position="311"/>
    </location>
</feature>
<dbReference type="GO" id="GO:0018909">
    <property type="term" value="P:dodecyl sulfate metabolic process"/>
    <property type="evidence" value="ECO:0007669"/>
    <property type="project" value="InterPro"/>
</dbReference>
<dbReference type="Gene3D" id="3.30.1050.10">
    <property type="entry name" value="SCP2 sterol-binding domain"/>
    <property type="match status" value="1"/>
</dbReference>
<evidence type="ECO:0000313" key="7">
    <source>
        <dbReference type="Proteomes" id="UP000042958"/>
    </source>
</evidence>
<dbReference type="GO" id="GO:0018741">
    <property type="term" value="F:linear primary-alkylsulfatase activity"/>
    <property type="evidence" value="ECO:0007669"/>
    <property type="project" value="InterPro"/>
</dbReference>
<dbReference type="InterPro" id="IPR038536">
    <property type="entry name" value="Alkyl/aryl-sulf_dimr_sf"/>
</dbReference>
<keyword evidence="2" id="KW-0378">Hydrolase</keyword>
<sequence>MPTISPSFSDRADFEATDRGFIAALSTPTITSSTGKTVWDTKAWDFMQSPCPDTAHPHLWRQGQLNSKHGLYEITPGIYHIRGYDLSNMTIVEGKTGIIVIDPLVSCECAAAGLELYQKHRGHGRKVSGMIYSHSHGDHYMGAAGVVNPDLQKEGEADIPIIAPEGFIEAVLSESILAGPAMRKRGAAMYGNALPRSPTGQIGTGLGMGSSVGTTSLIPPNLLIQKTGEEHVVDGVRIVFQMVPGTEAPAEINFFFPEFRALCIPETATNCMHNIVTLRGAQVRDAMAWSGYLDEAIVLFGSGADVLFGSHNWPTWGNKDLIRRLAEQRDLYGYMHDQTVRMMNLGMTGTEIAEVMQLPEALERAWHCRGFYGSLSHNVKGIYQKYMTWFDGRPEHLWQYPPREEGQRYVECFGGVDGVCDKAETFMEWRDYRFAATLLAHVVAADPENASRRAQDLLATTYEQLGYGAENATWRNFYLTAAQELRTGKKAGMVVGGRTPLGEKLQIEQWFEILSVQLDGQRAGKAAFSLDFDVTDAGEKWRLILSNGVLTRRRLNGLPSSRADMELVLTRLQLLELIRGNRFPVEREAGDSRVLDRFVDLIRVDQGSARGPSQI</sequence>
<dbReference type="SUPFAM" id="SSF56281">
    <property type="entry name" value="Metallo-hydrolase/oxidoreductase"/>
    <property type="match status" value="1"/>
</dbReference>
<dbReference type="Pfam" id="PF14864">
    <property type="entry name" value="Alkyl_sulf_C"/>
    <property type="match status" value="1"/>
</dbReference>
<dbReference type="FunFam" id="3.60.15.30:FF:000001">
    <property type="entry name" value="Alkyl/aryl-sulfatase BDS1"/>
    <property type="match status" value="1"/>
</dbReference>
<dbReference type="PANTHER" id="PTHR43223">
    <property type="entry name" value="ALKYL/ARYL-SULFATASE"/>
    <property type="match status" value="1"/>
</dbReference>
<dbReference type="InterPro" id="IPR001279">
    <property type="entry name" value="Metallo-B-lactamas"/>
</dbReference>
<gene>
    <name evidence="6" type="ORF">PMG11_11287</name>
</gene>
<dbReference type="Gene3D" id="1.25.40.880">
    <property type="entry name" value="Alkyl sulfatase, dimerisation domain"/>
    <property type="match status" value="1"/>
</dbReference>
<evidence type="ECO:0000256" key="3">
    <source>
        <dbReference type="ARBA" id="ARBA00022833"/>
    </source>
</evidence>
<dbReference type="EMBL" id="CDHK01000024">
    <property type="protein sequence ID" value="CEJ62800.1"/>
    <property type="molecule type" value="Genomic_DNA"/>
</dbReference>
<protein>
    <recommendedName>
        <fullName evidence="5">Metallo-beta-lactamase domain-containing protein</fullName>
    </recommendedName>
</protein>
<name>A0A0F7U4W2_PENBI</name>
<dbReference type="Gene3D" id="3.60.15.30">
    <property type="entry name" value="Metallo-beta-lactamase domain"/>
    <property type="match status" value="1"/>
</dbReference>